<dbReference type="EMBL" id="QJJK01000007">
    <property type="protein sequence ID" value="PXW57224.1"/>
    <property type="molecule type" value="Genomic_DNA"/>
</dbReference>
<dbReference type="InterPro" id="IPR000515">
    <property type="entry name" value="MetI-like"/>
</dbReference>
<dbReference type="OrthoDB" id="9809425at2"/>
<feature type="transmembrane region" description="Helical" evidence="7">
    <location>
        <begin position="134"/>
        <end position="157"/>
    </location>
</feature>
<comment type="caution">
    <text evidence="9">The sequence shown here is derived from an EMBL/GenBank/DDBJ whole genome shotgun (WGS) entry which is preliminary data.</text>
</comment>
<dbReference type="GO" id="GO:0071916">
    <property type="term" value="F:dipeptide transmembrane transporter activity"/>
    <property type="evidence" value="ECO:0007669"/>
    <property type="project" value="TreeGrafter"/>
</dbReference>
<evidence type="ECO:0000256" key="1">
    <source>
        <dbReference type="ARBA" id="ARBA00004651"/>
    </source>
</evidence>
<feature type="transmembrane region" description="Helical" evidence="7">
    <location>
        <begin position="99"/>
        <end position="122"/>
    </location>
</feature>
<dbReference type="Gene3D" id="1.10.3720.10">
    <property type="entry name" value="MetI-like"/>
    <property type="match status" value="1"/>
</dbReference>
<gene>
    <name evidence="9" type="ORF">C7450_107264</name>
</gene>
<proteinExistence type="inferred from homology"/>
<feature type="domain" description="ABC transmembrane type-1" evidence="8">
    <location>
        <begin position="95"/>
        <end position="304"/>
    </location>
</feature>
<evidence type="ECO:0000256" key="7">
    <source>
        <dbReference type="RuleBase" id="RU363032"/>
    </source>
</evidence>
<keyword evidence="2 7" id="KW-0813">Transport</keyword>
<dbReference type="PROSITE" id="PS50928">
    <property type="entry name" value="ABC_TM1"/>
    <property type="match status" value="1"/>
</dbReference>
<dbReference type="Proteomes" id="UP000248021">
    <property type="component" value="Unassembled WGS sequence"/>
</dbReference>
<evidence type="ECO:0000259" key="8">
    <source>
        <dbReference type="PROSITE" id="PS50928"/>
    </source>
</evidence>
<keyword evidence="3" id="KW-1003">Cell membrane</keyword>
<feature type="transmembrane region" description="Helical" evidence="7">
    <location>
        <begin position="281"/>
        <end position="300"/>
    </location>
</feature>
<dbReference type="InterPro" id="IPR045621">
    <property type="entry name" value="BPD_transp_1_N"/>
</dbReference>
<dbReference type="AlphaFoldDB" id="A0A2V3U3B1"/>
<dbReference type="Pfam" id="PF00528">
    <property type="entry name" value="BPD_transp_1"/>
    <property type="match status" value="1"/>
</dbReference>
<evidence type="ECO:0000313" key="10">
    <source>
        <dbReference type="Proteomes" id="UP000248021"/>
    </source>
</evidence>
<dbReference type="Pfam" id="PF19300">
    <property type="entry name" value="BPD_transp_1_N"/>
    <property type="match status" value="1"/>
</dbReference>
<evidence type="ECO:0000313" key="9">
    <source>
        <dbReference type="EMBL" id="PXW57224.1"/>
    </source>
</evidence>
<keyword evidence="6 7" id="KW-0472">Membrane</keyword>
<feature type="transmembrane region" description="Helical" evidence="7">
    <location>
        <begin position="9"/>
        <end position="29"/>
    </location>
</feature>
<keyword evidence="4 7" id="KW-0812">Transmembrane</keyword>
<evidence type="ECO:0000256" key="4">
    <source>
        <dbReference type="ARBA" id="ARBA00022692"/>
    </source>
</evidence>
<evidence type="ECO:0000256" key="5">
    <source>
        <dbReference type="ARBA" id="ARBA00022989"/>
    </source>
</evidence>
<comment type="similarity">
    <text evidence="7">Belongs to the binding-protein-dependent transport system permease family.</text>
</comment>
<evidence type="ECO:0000256" key="2">
    <source>
        <dbReference type="ARBA" id="ARBA00022448"/>
    </source>
</evidence>
<dbReference type="GO" id="GO:0005886">
    <property type="term" value="C:plasma membrane"/>
    <property type="evidence" value="ECO:0007669"/>
    <property type="project" value="UniProtKB-SubCell"/>
</dbReference>
<dbReference type="RefSeq" id="WP_110375830.1">
    <property type="nucleotide sequence ID" value="NZ_JAHBRY010000001.1"/>
</dbReference>
<sequence length="314" mass="33752">MFNMILRRLILFVPMWIAVSVLSFVIVHATPGDPAAGFVGQDTGAEGLAIARARLGLDRPYIEQLGVWVAGSMTGDLGNSFFLGRSVADAIIERLPVTFSLGLLALLVAIVVGVPLGIIAALSPNSWKDASTIGLSLTFLSVPEFVVGMLLIYLLGVEWRLFPIGRYEPLSDGLLPWLHHLALPAVALGLSQSALLARMTRASLLQVLEADFIRTARAKGLPERVVVGKHAFRNAIITIITIIGLSMALLLSGAFITETLFQLPGIGSLGVQAVLRRDYPVIQGLLLVASSFVLIVNLLVDVVYRLLNPMVDND</sequence>
<dbReference type="SUPFAM" id="SSF161098">
    <property type="entry name" value="MetI-like"/>
    <property type="match status" value="1"/>
</dbReference>
<dbReference type="PANTHER" id="PTHR43163:SF6">
    <property type="entry name" value="DIPEPTIDE TRANSPORT SYSTEM PERMEASE PROTEIN DPPB-RELATED"/>
    <property type="match status" value="1"/>
</dbReference>
<keyword evidence="5 7" id="KW-1133">Transmembrane helix</keyword>
<evidence type="ECO:0000256" key="6">
    <source>
        <dbReference type="ARBA" id="ARBA00023136"/>
    </source>
</evidence>
<feature type="transmembrane region" description="Helical" evidence="7">
    <location>
        <begin position="177"/>
        <end position="197"/>
    </location>
</feature>
<reference evidence="9 10" key="1">
    <citation type="submission" date="2018-05" db="EMBL/GenBank/DDBJ databases">
        <title>Genomic Encyclopedia of Type Strains, Phase IV (KMG-IV): sequencing the most valuable type-strain genomes for metagenomic binning, comparative biology and taxonomic classification.</title>
        <authorList>
            <person name="Goeker M."/>
        </authorList>
    </citation>
    <scope>NUCLEOTIDE SEQUENCE [LARGE SCALE GENOMIC DNA]</scope>
    <source>
        <strain evidence="9 10">DSM 6462</strain>
    </source>
</reference>
<comment type="subcellular location">
    <subcellularLocation>
        <location evidence="1 7">Cell membrane</location>
        <topology evidence="1 7">Multi-pass membrane protein</topology>
    </subcellularLocation>
</comment>
<feature type="transmembrane region" description="Helical" evidence="7">
    <location>
        <begin position="236"/>
        <end position="261"/>
    </location>
</feature>
<dbReference type="CDD" id="cd06261">
    <property type="entry name" value="TM_PBP2"/>
    <property type="match status" value="1"/>
</dbReference>
<name>A0A2V3U3B1_9HYPH</name>
<keyword evidence="10" id="KW-1185">Reference proteome</keyword>
<organism evidence="9 10">
    <name type="scientific">Chelatococcus asaccharovorans</name>
    <dbReference type="NCBI Taxonomy" id="28210"/>
    <lineage>
        <taxon>Bacteria</taxon>
        <taxon>Pseudomonadati</taxon>
        <taxon>Pseudomonadota</taxon>
        <taxon>Alphaproteobacteria</taxon>
        <taxon>Hyphomicrobiales</taxon>
        <taxon>Chelatococcaceae</taxon>
        <taxon>Chelatococcus</taxon>
    </lineage>
</organism>
<dbReference type="InterPro" id="IPR035906">
    <property type="entry name" value="MetI-like_sf"/>
</dbReference>
<accession>A0A2V3U3B1</accession>
<evidence type="ECO:0000256" key="3">
    <source>
        <dbReference type="ARBA" id="ARBA00022475"/>
    </source>
</evidence>
<dbReference type="PANTHER" id="PTHR43163">
    <property type="entry name" value="DIPEPTIDE TRANSPORT SYSTEM PERMEASE PROTEIN DPPB-RELATED"/>
    <property type="match status" value="1"/>
</dbReference>
<protein>
    <submittedName>
        <fullName evidence="9">Peptide/nickel transport system permease protein</fullName>
    </submittedName>
</protein>